<dbReference type="InterPro" id="IPR002468">
    <property type="entry name" value="Pept_M24A_MAP2"/>
</dbReference>
<dbReference type="STRING" id="61424.A0A2T9YNP1"/>
<comment type="cofactor">
    <cofactor evidence="2">
        <name>Mn(2+)</name>
        <dbReference type="ChEBI" id="CHEBI:29035"/>
    </cofactor>
</comment>
<dbReference type="GO" id="GO:0005737">
    <property type="term" value="C:cytoplasm"/>
    <property type="evidence" value="ECO:0007669"/>
    <property type="project" value="UniProtKB-SubCell"/>
</dbReference>
<dbReference type="Gene3D" id="1.10.10.10">
    <property type="entry name" value="Winged helix-like DNA-binding domain superfamily/Winged helix DNA-binding domain"/>
    <property type="match status" value="1"/>
</dbReference>
<evidence type="ECO:0000259" key="12">
    <source>
        <dbReference type="Pfam" id="PF00557"/>
    </source>
</evidence>
<evidence type="ECO:0000256" key="9">
    <source>
        <dbReference type="HAMAP-Rule" id="MF_03175"/>
    </source>
</evidence>
<keyword evidence="6 9" id="KW-0645">Protease</keyword>
<dbReference type="HAMAP" id="MF_03175">
    <property type="entry name" value="MetAP_2_euk"/>
    <property type="match status" value="1"/>
</dbReference>
<gene>
    <name evidence="13" type="ORF">BB559_003135</name>
</gene>
<comment type="caution">
    <text evidence="13">The sequence shown here is derived from an EMBL/GenBank/DDBJ whole genome shotgun (WGS) entry which is preliminary data.</text>
</comment>
<keyword evidence="4 9" id="KW-0031">Aminopeptidase</keyword>
<comment type="cofactor">
    <cofactor evidence="3">
        <name>Fe(2+)</name>
        <dbReference type="ChEBI" id="CHEBI:29033"/>
    </cofactor>
</comment>
<evidence type="ECO:0000256" key="7">
    <source>
        <dbReference type="ARBA" id="ARBA00022723"/>
    </source>
</evidence>
<dbReference type="InterPro" id="IPR000994">
    <property type="entry name" value="Pept_M24"/>
</dbReference>
<dbReference type="InterPro" id="IPR018349">
    <property type="entry name" value="Pept_M24A_MAP2_BS"/>
</dbReference>
<dbReference type="PROSITE" id="PS01202">
    <property type="entry name" value="MAP_2"/>
    <property type="match status" value="1"/>
</dbReference>
<dbReference type="OrthoDB" id="7848262at2759"/>
<name>A0A2T9YNP1_9FUNG</name>
<feature type="binding site" evidence="9">
    <location>
        <position position="397"/>
    </location>
    <ligand>
        <name>a divalent metal cation</name>
        <dbReference type="ChEBI" id="CHEBI:60240"/>
        <label>2</label>
        <note>catalytic</note>
    </ligand>
</feature>
<protein>
    <recommendedName>
        <fullName evidence="9">Methionine aminopeptidase 2</fullName>
        <shortName evidence="9">MAP 2</shortName>
        <shortName evidence="9">MetAP 2</shortName>
        <ecNumber evidence="9">3.4.11.18</ecNumber>
    </recommendedName>
    <alternativeName>
        <fullName evidence="9">Peptidase M</fullName>
    </alternativeName>
</protein>
<evidence type="ECO:0000256" key="1">
    <source>
        <dbReference type="ARBA" id="ARBA00000294"/>
    </source>
</evidence>
<dbReference type="Proteomes" id="UP000245699">
    <property type="component" value="Unassembled WGS sequence"/>
</dbReference>
<comment type="subcellular location">
    <subcellularLocation>
        <location evidence="9">Cytoplasm</location>
    </subcellularLocation>
</comment>
<dbReference type="PANTHER" id="PTHR45777:SF2">
    <property type="entry name" value="METHIONINE AMINOPEPTIDASE 2"/>
    <property type="match status" value="1"/>
</dbReference>
<accession>A0A2T9YNP1</accession>
<evidence type="ECO:0000256" key="11">
    <source>
        <dbReference type="SAM" id="MobiDB-lite"/>
    </source>
</evidence>
<sequence>MGDNSSSSEVHSKDQPAEGVSKVEIIDAIAEENESESDNPKVAEVQTDPPTIPITKLYPNQNYPEGEIQQYPNDDTMKTKFNKDEIKRLEKQEIGFEGLNDMRRAAEVHRQVRRHAREFIKPGKTMTSIAESIENATRLLVEEKGFEAGIGFPTGLSLNHVAAHYTPNAGDNIVLKQEDVLKVDFGVHVNGRIVDSAFTMTFDSKYDKLLEAVRDATNTGVKAAGIDVRLCDIGEQIQEVMESYEIELNGKTYPIKSVRNLCGHNIAPYIIHSGKSVPIVKNNDTTRMEENEVFAIETFGSTGRGLVVEEGVCSHYAKSSSLTQQQINSIPLRVPRAKSLLGSITKNFGTLPFCRRYLDRLGEEKYLLGLKTLVDNGIVQDYPPLCDIPGSYVAQFEHTIVLRPGCKEVVSRGDDY</sequence>
<evidence type="ECO:0000256" key="10">
    <source>
        <dbReference type="RuleBase" id="RU003653"/>
    </source>
</evidence>
<feature type="binding site" evidence="9">
    <location>
        <position position="264"/>
    </location>
    <ligand>
        <name>a divalent metal cation</name>
        <dbReference type="ChEBI" id="CHEBI:60240"/>
        <label>2</label>
        <note>catalytic</note>
    </ligand>
</feature>
<comment type="function">
    <text evidence="9 10">Cotranslationally removes the N-terminal methionine from nascent proteins. The N-terminal methionine is often cleaved when the second residue in the primary sequence is small and uncharged (Met-Ala-, Cys, Gly, Pro, Ser, Thr, or Val).</text>
</comment>
<dbReference type="InterPro" id="IPR036005">
    <property type="entry name" value="Creatinase/aminopeptidase-like"/>
</dbReference>
<evidence type="ECO:0000256" key="4">
    <source>
        <dbReference type="ARBA" id="ARBA00022438"/>
    </source>
</evidence>
<comment type="cofactor">
    <cofactor evidence="9">
        <name>Co(2+)</name>
        <dbReference type="ChEBI" id="CHEBI:48828"/>
    </cofactor>
    <cofactor evidence="9">
        <name>Zn(2+)</name>
        <dbReference type="ChEBI" id="CHEBI:29105"/>
    </cofactor>
    <cofactor evidence="9">
        <name>Mn(2+)</name>
        <dbReference type="ChEBI" id="CHEBI:29035"/>
    </cofactor>
    <cofactor evidence="9">
        <name>Fe(2+)</name>
        <dbReference type="ChEBI" id="CHEBI:29033"/>
    </cofactor>
    <text evidence="9">Binds 2 divalent metal cations per subunit. Has a high-affinity and a low affinity metal-binding site. The true nature of the physiological cofactor is under debate. The enzyme is active with cobalt, zinc, manganese or divalent iron ions. Most likely, methionine aminopeptidases function as mononuclear Fe(2+)-metalloproteases under physiological conditions, and the catalytically relevant metal-binding site has been assigned to the histidine-containing high-affinity site.</text>
</comment>
<dbReference type="Pfam" id="PF00557">
    <property type="entry name" value="Peptidase_M24"/>
    <property type="match status" value="1"/>
</dbReference>
<feature type="region of interest" description="Disordered" evidence="11">
    <location>
        <begin position="1"/>
        <end position="52"/>
    </location>
</feature>
<dbReference type="GO" id="GO:0070006">
    <property type="term" value="F:metalloaminopeptidase activity"/>
    <property type="evidence" value="ECO:0007669"/>
    <property type="project" value="UniProtKB-UniRule"/>
</dbReference>
<evidence type="ECO:0000256" key="5">
    <source>
        <dbReference type="ARBA" id="ARBA00022490"/>
    </source>
</evidence>
<dbReference type="InterPro" id="IPR036390">
    <property type="entry name" value="WH_DNA-bd_sf"/>
</dbReference>
<dbReference type="SUPFAM" id="SSF46785">
    <property type="entry name" value="Winged helix' DNA-binding domain"/>
    <property type="match status" value="1"/>
</dbReference>
<dbReference type="PRINTS" id="PR00599">
    <property type="entry name" value="MAPEPTIDASE"/>
</dbReference>
<feature type="binding site" evidence="9">
    <location>
        <position position="195"/>
    </location>
    <ligand>
        <name>a divalent metal cation</name>
        <dbReference type="ChEBI" id="CHEBI:60240"/>
        <label>1</label>
    </ligand>
</feature>
<keyword evidence="14" id="KW-1185">Reference proteome</keyword>
<comment type="similarity">
    <text evidence="9">Belongs to the peptidase M24A family. Methionine aminopeptidase eukaryotic type 2 subfamily.</text>
</comment>
<dbReference type="InterPro" id="IPR050247">
    <property type="entry name" value="Met_Aminopeptidase_Type2"/>
</dbReference>
<evidence type="ECO:0000313" key="13">
    <source>
        <dbReference type="EMBL" id="PVU93884.1"/>
    </source>
</evidence>
<evidence type="ECO:0000313" key="14">
    <source>
        <dbReference type="Proteomes" id="UP000245699"/>
    </source>
</evidence>
<feature type="binding site" evidence="9">
    <location>
        <position position="195"/>
    </location>
    <ligand>
        <name>a divalent metal cation</name>
        <dbReference type="ChEBI" id="CHEBI:60240"/>
        <label>2</label>
        <note>catalytic</note>
    </ligand>
</feature>
<proteinExistence type="inferred from homology"/>
<keyword evidence="7 9" id="KW-0479">Metal-binding</keyword>
<organism evidence="13 14">
    <name type="scientific">Furculomyces boomerangus</name>
    <dbReference type="NCBI Taxonomy" id="61424"/>
    <lineage>
        <taxon>Eukaryota</taxon>
        <taxon>Fungi</taxon>
        <taxon>Fungi incertae sedis</taxon>
        <taxon>Zoopagomycota</taxon>
        <taxon>Kickxellomycotina</taxon>
        <taxon>Harpellomycetes</taxon>
        <taxon>Harpellales</taxon>
        <taxon>Harpellaceae</taxon>
        <taxon>Furculomyces</taxon>
    </lineage>
</organism>
<dbReference type="PANTHER" id="PTHR45777">
    <property type="entry name" value="METHIONINE AMINOPEPTIDASE 2"/>
    <property type="match status" value="1"/>
</dbReference>
<dbReference type="CDD" id="cd01088">
    <property type="entry name" value="MetAP2"/>
    <property type="match status" value="1"/>
</dbReference>
<feature type="binding site" evidence="9">
    <location>
        <position position="184"/>
    </location>
    <ligand>
        <name>a divalent metal cation</name>
        <dbReference type="ChEBI" id="CHEBI:60240"/>
        <label>1</label>
    </ligand>
</feature>
<evidence type="ECO:0000256" key="2">
    <source>
        <dbReference type="ARBA" id="ARBA00001936"/>
    </source>
</evidence>
<feature type="binding site" evidence="9">
    <location>
        <position position="397"/>
    </location>
    <ligand>
        <name>a divalent metal cation</name>
        <dbReference type="ChEBI" id="CHEBI:60240"/>
        <label>1</label>
    </ligand>
</feature>
<dbReference type="GO" id="GO:0004239">
    <property type="term" value="F:initiator methionyl aminopeptidase activity"/>
    <property type="evidence" value="ECO:0007669"/>
    <property type="project" value="UniProtKB-UniRule"/>
</dbReference>
<keyword evidence="8 9" id="KW-0378">Hydrolase</keyword>
<dbReference type="Gene3D" id="3.90.230.10">
    <property type="entry name" value="Creatinase/methionine aminopeptidase superfamily"/>
    <property type="match status" value="1"/>
</dbReference>
<feature type="domain" description="Peptidase M24" evidence="12">
    <location>
        <begin position="101"/>
        <end position="305"/>
    </location>
</feature>
<dbReference type="AlphaFoldDB" id="A0A2T9YNP1"/>
<dbReference type="GO" id="GO:0006508">
    <property type="term" value="P:proteolysis"/>
    <property type="evidence" value="ECO:0007669"/>
    <property type="project" value="UniProtKB-KW"/>
</dbReference>
<evidence type="ECO:0000256" key="8">
    <source>
        <dbReference type="ARBA" id="ARBA00022801"/>
    </source>
</evidence>
<evidence type="ECO:0000256" key="3">
    <source>
        <dbReference type="ARBA" id="ARBA00001954"/>
    </source>
</evidence>
<comment type="catalytic activity">
    <reaction evidence="1 9 10">
        <text>Release of N-terminal amino acids, preferentially methionine, from peptides and arylamides.</text>
        <dbReference type="EC" id="3.4.11.18"/>
    </reaction>
</comment>
<dbReference type="NCBIfam" id="TIGR00501">
    <property type="entry name" value="met_pdase_II"/>
    <property type="match status" value="1"/>
</dbReference>
<dbReference type="EC" id="3.4.11.18" evidence="9"/>
<keyword evidence="5 9" id="KW-0963">Cytoplasm</keyword>
<dbReference type="InterPro" id="IPR001714">
    <property type="entry name" value="Pept_M24_MAP"/>
</dbReference>
<dbReference type="SUPFAM" id="SSF55920">
    <property type="entry name" value="Creatinase/aminopeptidase"/>
    <property type="match status" value="1"/>
</dbReference>
<dbReference type="InterPro" id="IPR036388">
    <property type="entry name" value="WH-like_DNA-bd_sf"/>
</dbReference>
<reference evidence="13 14" key="1">
    <citation type="journal article" date="2018" name="MBio">
        <title>Comparative Genomics Reveals the Core Gene Toolbox for the Fungus-Insect Symbiosis.</title>
        <authorList>
            <person name="Wang Y."/>
            <person name="Stata M."/>
            <person name="Wang W."/>
            <person name="Stajich J.E."/>
            <person name="White M.M."/>
            <person name="Moncalvo J.M."/>
        </authorList>
    </citation>
    <scope>NUCLEOTIDE SEQUENCE [LARGE SCALE GENOMIC DNA]</scope>
    <source>
        <strain evidence="13 14">AUS-77-4</strain>
    </source>
</reference>
<dbReference type="EMBL" id="MBFT01000291">
    <property type="protein sequence ID" value="PVU93884.1"/>
    <property type="molecule type" value="Genomic_DNA"/>
</dbReference>
<feature type="binding site" evidence="9">
    <location>
        <position position="297"/>
    </location>
    <ligand>
        <name>a divalent metal cation</name>
        <dbReference type="ChEBI" id="CHEBI:60240"/>
        <label>2</label>
        <note>catalytic</note>
    </ligand>
</feature>
<feature type="binding site" evidence="9">
    <location>
        <position position="164"/>
    </location>
    <ligand>
        <name>substrate</name>
    </ligand>
</feature>
<dbReference type="GO" id="GO:0046872">
    <property type="term" value="F:metal ion binding"/>
    <property type="evidence" value="ECO:0007669"/>
    <property type="project" value="UniProtKB-UniRule"/>
</dbReference>
<feature type="binding site" evidence="9">
    <location>
        <position position="272"/>
    </location>
    <ligand>
        <name>substrate</name>
    </ligand>
</feature>
<evidence type="ECO:0000256" key="6">
    <source>
        <dbReference type="ARBA" id="ARBA00022670"/>
    </source>
</evidence>